<feature type="region of interest" description="Disordered" evidence="1">
    <location>
        <begin position="37"/>
        <end position="65"/>
    </location>
</feature>
<dbReference type="InterPro" id="IPR009091">
    <property type="entry name" value="RCC1/BLIP-II"/>
</dbReference>
<dbReference type="Gene3D" id="2.130.10.30">
    <property type="entry name" value="Regulator of chromosome condensation 1/beta-lactamase-inhibitor protein II"/>
    <property type="match status" value="2"/>
</dbReference>
<proteinExistence type="predicted"/>
<dbReference type="AlphaFoldDB" id="A0AAJ4ZA87"/>
<accession>A0AAJ4ZA87</accession>
<evidence type="ECO:0000313" key="4">
    <source>
        <dbReference type="Proteomes" id="UP000035086"/>
    </source>
</evidence>
<evidence type="ECO:0000313" key="5">
    <source>
        <dbReference type="Proteomes" id="UP000254589"/>
    </source>
</evidence>
<name>A0AAJ4ZA87_PANPU</name>
<dbReference type="Proteomes" id="UP000254589">
    <property type="component" value="Unassembled WGS sequence"/>
</dbReference>
<dbReference type="SUPFAM" id="SSF50985">
    <property type="entry name" value="RCC1/BLIP-II"/>
    <property type="match status" value="2"/>
</dbReference>
<evidence type="ECO:0000313" key="3">
    <source>
        <dbReference type="EMBL" id="SUA89634.1"/>
    </source>
</evidence>
<reference evidence="2" key="2">
    <citation type="submission" date="2016-11" db="EMBL/GenBank/DDBJ databases">
        <title>Complete Genome Sequencing of Pandoraea pulmonicola DSM 16583.</title>
        <authorList>
            <person name="Chan K.-G."/>
        </authorList>
    </citation>
    <scope>NUCLEOTIDE SEQUENCE</scope>
    <source>
        <strain evidence="2">DSM 16583</strain>
    </source>
</reference>
<organism evidence="3 5">
    <name type="scientific">Pandoraea pulmonicola</name>
    <dbReference type="NCBI Taxonomy" id="93221"/>
    <lineage>
        <taxon>Bacteria</taxon>
        <taxon>Pseudomonadati</taxon>
        <taxon>Pseudomonadota</taxon>
        <taxon>Betaproteobacteria</taxon>
        <taxon>Burkholderiales</taxon>
        <taxon>Burkholderiaceae</taxon>
        <taxon>Pandoraea</taxon>
    </lineage>
</organism>
<evidence type="ECO:0008006" key="6">
    <source>
        <dbReference type="Google" id="ProtNLM"/>
    </source>
</evidence>
<dbReference type="KEGG" id="ppul:RO07_25260"/>
<dbReference type="EMBL" id="CP010310">
    <property type="protein sequence ID" value="APD13374.1"/>
    <property type="molecule type" value="Genomic_DNA"/>
</dbReference>
<evidence type="ECO:0000256" key="1">
    <source>
        <dbReference type="SAM" id="MobiDB-lite"/>
    </source>
</evidence>
<evidence type="ECO:0000313" key="2">
    <source>
        <dbReference type="EMBL" id="APD13374.1"/>
    </source>
</evidence>
<dbReference type="EMBL" id="UGSJ01000001">
    <property type="protein sequence ID" value="SUA89634.1"/>
    <property type="molecule type" value="Genomic_DNA"/>
</dbReference>
<reference evidence="4" key="1">
    <citation type="submission" date="2014-12" db="EMBL/GenBank/DDBJ databases">
        <title>Complete Genome Sequencing of Pandoraea pulmonicola DSM 16583.</title>
        <authorList>
            <person name="Chan K.-G."/>
        </authorList>
    </citation>
    <scope>NUCLEOTIDE SEQUENCE [LARGE SCALE GENOMIC DNA]</scope>
    <source>
        <strain evidence="4">DSM 16583</strain>
    </source>
</reference>
<gene>
    <name evidence="3" type="ORF">NCTC13159_01101</name>
    <name evidence="2" type="ORF">RO07_25260</name>
</gene>
<protein>
    <recommendedName>
        <fullName evidence="6">Regulator of chromosome condensation (RCC1) repeat</fullName>
    </recommendedName>
</protein>
<sequence>MLTAYGVMMAVRARGARPPPGYFEDITMDTKYVTLVPSSGSAADPDAERGVRRAPAGAVPGGSAPGTVPAAAPVLLPAPACAEAASGYLIPDALPAKGVEFTIAAYPGMAQGDYLLCYFDKGGPGEYTSPEIDITKNSVGKPQTFTVPKANVVKALDKDVKVYYTVEFADGTNADSPQLALHIGEPTMLKAPRVDEAPDGHLSDALAHGDVHVRIPIYDGMAAKDQIYMYWGTAGDPGYYDDEITIRAVREVAILVPAEYVENWLDKSVKITYNVKRGDAVYSSEPLTLLIGNAEDPNLMPPPTVQEAFDGILNPDLVNPGGAKALIGPNATLANGVTGRVVWCGGPSNGGAEWPFDISERYLTNPYPVTIPYDNIVPFIGKTATLSYEADILPPLPFLSNVLTLKVERKTAQVAPASIPELVNDVLDPRNISPSDGAFVYVPPNEQMKVGDTVRLTWACENSLGNWDNSFIVLPSDIGKSIGFQVPFQSIIAGRESKVTVSYDIVRGGKTFAQGTPLTLLIHQGTLPAPTIDEAKQDKLDPADCANSATVRLPASGSFLTGDLITLNWQGANTADGTIAVPHTVTDQESGGDITLLIPLKTVQADVGQSVTLGYTVQRASSTPDETSPPSIYDVVAVPDKGKLLVMGARNNRSVYRGTSTSQYLSAFDKTTLAPVSAQWSYVDQRTSVVGTSFKDTRPWVPLTVQTQDDSVTLNWANIVGSGSDAATPGASALAAHLNHGNVIAWGVADFGGNEPPTTITYNDVVEASSSQKGFAVRRKDGRIAAWGTPALPDGFVMTDAMRISGNASAFAVLRTTGQAVAWGDATNGGKVTDAVAGLSDLTTLHMAGFAFASIRKTGSVVAWGNANFGGLVPTDIGQMTDIVDVRGNYTAFCALRANKTVVGWGQASDGGAVPTGIAARSDIAELASASARAFAVLTEGRQVLAWGLPANGGTLPADIASLSDIAEVTATWGAFAARRANGTVVAWGNGAQGGTVPDAVALCNDIVQVCGTGRAFAALRKNGQVVAWGDQTVGGNTAAVAAKLQNVRALYASSESFVALLDGGGIVTWGVLAGGGDNSKVPTIINENGALTYVATAASRGLIS</sequence>
<keyword evidence="4" id="KW-1185">Reference proteome</keyword>
<dbReference type="Proteomes" id="UP000035086">
    <property type="component" value="Chromosome"/>
</dbReference>
<reference evidence="3 5" key="3">
    <citation type="submission" date="2018-06" db="EMBL/GenBank/DDBJ databases">
        <authorList>
            <consortium name="Pathogen Informatics"/>
            <person name="Doyle S."/>
        </authorList>
    </citation>
    <scope>NUCLEOTIDE SEQUENCE [LARGE SCALE GENOMIC DNA]</scope>
    <source>
        <strain evidence="3 5">NCTC13159</strain>
    </source>
</reference>